<dbReference type="Gene3D" id="3.50.50.60">
    <property type="entry name" value="FAD/NAD(P)-binding domain"/>
    <property type="match status" value="1"/>
</dbReference>
<gene>
    <name evidence="4" type="ORF">SAMN05878391_0557</name>
</gene>
<dbReference type="SUPFAM" id="SSF51905">
    <property type="entry name" value="FAD/NAD(P)-binding domain"/>
    <property type="match status" value="1"/>
</dbReference>
<protein>
    <submittedName>
        <fullName evidence="4">Putative YpdA family bacillithiol system oxidoreductase</fullName>
    </submittedName>
</protein>
<keyword evidence="3" id="KW-0560">Oxidoreductase</keyword>
<evidence type="ECO:0000256" key="1">
    <source>
        <dbReference type="ARBA" id="ARBA00001974"/>
    </source>
</evidence>
<evidence type="ECO:0000256" key="2">
    <source>
        <dbReference type="ARBA" id="ARBA00022630"/>
    </source>
</evidence>
<dbReference type="InterPro" id="IPR050097">
    <property type="entry name" value="Ferredoxin-NADP_redctase_2"/>
</dbReference>
<comment type="cofactor">
    <cofactor evidence="1">
        <name>FAD</name>
        <dbReference type="ChEBI" id="CHEBI:57692"/>
    </cofactor>
</comment>
<dbReference type="Proteomes" id="UP000219412">
    <property type="component" value="Unassembled WGS sequence"/>
</dbReference>
<dbReference type="GO" id="GO:0016491">
    <property type="term" value="F:oxidoreductase activity"/>
    <property type="evidence" value="ECO:0007669"/>
    <property type="project" value="UniProtKB-KW"/>
</dbReference>
<dbReference type="AlphaFoldDB" id="A0A285UE03"/>
<dbReference type="NCBIfam" id="TIGR04018">
    <property type="entry name" value="Bthiol_YpdA"/>
    <property type="match status" value="1"/>
</dbReference>
<dbReference type="PANTHER" id="PTHR48105">
    <property type="entry name" value="THIOREDOXIN REDUCTASE 1-RELATED-RELATED"/>
    <property type="match status" value="1"/>
</dbReference>
<dbReference type="InterPro" id="IPR023856">
    <property type="entry name" value="Bdr"/>
</dbReference>
<dbReference type="RefSeq" id="WP_097038911.1">
    <property type="nucleotide sequence ID" value="NZ_OBQF01000001.1"/>
</dbReference>
<keyword evidence="5" id="KW-1185">Reference proteome</keyword>
<organism evidence="4 5">
    <name type="scientific">Salinicoccus kekensis</name>
    <dbReference type="NCBI Taxonomy" id="714307"/>
    <lineage>
        <taxon>Bacteria</taxon>
        <taxon>Bacillati</taxon>
        <taxon>Bacillota</taxon>
        <taxon>Bacilli</taxon>
        <taxon>Bacillales</taxon>
        <taxon>Staphylococcaceae</taxon>
        <taxon>Salinicoccus</taxon>
    </lineage>
</organism>
<reference evidence="5" key="1">
    <citation type="submission" date="2017-08" db="EMBL/GenBank/DDBJ databases">
        <authorList>
            <person name="Varghese N."/>
            <person name="Submissions S."/>
        </authorList>
    </citation>
    <scope>NUCLEOTIDE SEQUENCE [LARGE SCALE GENOMIC DNA]</scope>
    <source>
        <strain evidence="5">DSM 23173</strain>
    </source>
</reference>
<evidence type="ECO:0000313" key="5">
    <source>
        <dbReference type="Proteomes" id="UP000219412"/>
    </source>
</evidence>
<dbReference type="PRINTS" id="PR00469">
    <property type="entry name" value="PNDRDTASEII"/>
</dbReference>
<evidence type="ECO:0000313" key="4">
    <source>
        <dbReference type="EMBL" id="SOC38806.1"/>
    </source>
</evidence>
<keyword evidence="2" id="KW-0285">Flavoprotein</keyword>
<dbReference type="PRINTS" id="PR00368">
    <property type="entry name" value="FADPNR"/>
</dbReference>
<proteinExistence type="predicted"/>
<name>A0A285UE03_9STAP</name>
<dbReference type="OrthoDB" id="9778740at2"/>
<dbReference type="InterPro" id="IPR036188">
    <property type="entry name" value="FAD/NAD-bd_sf"/>
</dbReference>
<dbReference type="Pfam" id="PF13738">
    <property type="entry name" value="Pyr_redox_3"/>
    <property type="match status" value="1"/>
</dbReference>
<evidence type="ECO:0000256" key="3">
    <source>
        <dbReference type="ARBA" id="ARBA00023002"/>
    </source>
</evidence>
<accession>A0A285UE03</accession>
<dbReference type="EMBL" id="OBQF01000001">
    <property type="protein sequence ID" value="SOC38806.1"/>
    <property type="molecule type" value="Genomic_DNA"/>
</dbReference>
<sequence>MGKAEYFETIIIGAGPCGLAAAVELERNDMDYLVLEAHNIVNAIYNYPTHQTFFSSSEKIAIGEFPFITEEHKPKRNQALVYYREAVKHFDLNIRVFEKVTSGSRTDEGFIIETDKKSYSCRHLIIATGYYGQPNQLDVPGGDKSKVSHYFKEAHPYFNSQVLVVGGRNSSADAAIELEKAGAHVTVIHRRADYSKSIKPWVLPQLKSLVEHGRIKYAFNTELLEVKDDSAVIRTGDEIKEIKNDFVLAMIGYHPDYDFLRSFGIRLTAYEEGYAPSYDHATMETNIENLYLAGVVAAGDDANTIFIENGRFHGKKIIRNIMQKSALGNQHL</sequence>